<dbReference type="InterPro" id="IPR013249">
    <property type="entry name" value="RNA_pol_sigma70_r4_t2"/>
</dbReference>
<name>A0A2W1NDT6_9FLAO</name>
<comment type="similarity">
    <text evidence="1">Belongs to the sigma-70 factor family. ECF subfamily.</text>
</comment>
<sequence length="175" mass="20120">MSKKAQHKFLALYEPVHDRFERFCRARVYGELDYKDLINDTLLIGFEKIDHLKTENSFLSFLCGIAIKILANQNRKNKPDSLNDLESLKMEWVDQGANTEAAINATLLYEAMALLPVKQKECLILFEISGFSIKEIMDLQQSSESAIKQRLKRGREKLKALLSFESVHQRGEVKA</sequence>
<dbReference type="InterPro" id="IPR039425">
    <property type="entry name" value="RNA_pol_sigma-70-like"/>
</dbReference>
<keyword evidence="4" id="KW-0238">DNA-binding</keyword>
<protein>
    <recommendedName>
        <fullName evidence="6">RNA polymerase sigma factor 70 region 4 type 2 domain-containing protein</fullName>
    </recommendedName>
</protein>
<dbReference type="CDD" id="cd06171">
    <property type="entry name" value="Sigma70_r4"/>
    <property type="match status" value="1"/>
</dbReference>
<feature type="domain" description="RNA polymerase sigma factor 70 region 4 type 2" evidence="6">
    <location>
        <begin position="107"/>
        <end position="158"/>
    </location>
</feature>
<dbReference type="InterPro" id="IPR013324">
    <property type="entry name" value="RNA_pol_sigma_r3/r4-like"/>
</dbReference>
<evidence type="ECO:0000256" key="5">
    <source>
        <dbReference type="ARBA" id="ARBA00023163"/>
    </source>
</evidence>
<dbReference type="InterPro" id="IPR014284">
    <property type="entry name" value="RNA_pol_sigma-70_dom"/>
</dbReference>
<dbReference type="InterPro" id="IPR013325">
    <property type="entry name" value="RNA_pol_sigma_r2"/>
</dbReference>
<dbReference type="GO" id="GO:0006352">
    <property type="term" value="P:DNA-templated transcription initiation"/>
    <property type="evidence" value="ECO:0007669"/>
    <property type="project" value="InterPro"/>
</dbReference>
<reference evidence="7 8" key="1">
    <citation type="submission" date="2018-06" db="EMBL/GenBank/DDBJ databases">
        <title>The draft genome sequence of Crocinitomix sp. SM1701.</title>
        <authorList>
            <person name="Zhang X."/>
        </authorList>
    </citation>
    <scope>NUCLEOTIDE SEQUENCE [LARGE SCALE GENOMIC DNA]</scope>
    <source>
        <strain evidence="7 8">SM1701</strain>
    </source>
</reference>
<dbReference type="Pfam" id="PF08281">
    <property type="entry name" value="Sigma70_r4_2"/>
    <property type="match status" value="1"/>
</dbReference>
<proteinExistence type="inferred from homology"/>
<dbReference type="SUPFAM" id="SSF88659">
    <property type="entry name" value="Sigma3 and sigma4 domains of RNA polymerase sigma factors"/>
    <property type="match status" value="1"/>
</dbReference>
<evidence type="ECO:0000259" key="6">
    <source>
        <dbReference type="Pfam" id="PF08281"/>
    </source>
</evidence>
<dbReference type="OrthoDB" id="1467079at2"/>
<evidence type="ECO:0000256" key="1">
    <source>
        <dbReference type="ARBA" id="ARBA00010641"/>
    </source>
</evidence>
<evidence type="ECO:0000256" key="3">
    <source>
        <dbReference type="ARBA" id="ARBA00023082"/>
    </source>
</evidence>
<gene>
    <name evidence="7" type="ORF">DNU06_07080</name>
</gene>
<dbReference type="AlphaFoldDB" id="A0A2W1NDT6"/>
<dbReference type="Gene3D" id="1.10.10.10">
    <property type="entry name" value="Winged helix-like DNA-binding domain superfamily/Winged helix DNA-binding domain"/>
    <property type="match status" value="1"/>
</dbReference>
<organism evidence="7 8">
    <name type="scientific">Putridiphycobacter roseus</name>
    <dbReference type="NCBI Taxonomy" id="2219161"/>
    <lineage>
        <taxon>Bacteria</taxon>
        <taxon>Pseudomonadati</taxon>
        <taxon>Bacteroidota</taxon>
        <taxon>Flavobacteriia</taxon>
        <taxon>Flavobacteriales</taxon>
        <taxon>Crocinitomicaceae</taxon>
        <taxon>Putridiphycobacter</taxon>
    </lineage>
</organism>
<keyword evidence="8" id="KW-1185">Reference proteome</keyword>
<dbReference type="PANTHER" id="PTHR43133:SF8">
    <property type="entry name" value="RNA POLYMERASE SIGMA FACTOR HI_1459-RELATED"/>
    <property type="match status" value="1"/>
</dbReference>
<keyword evidence="3" id="KW-0731">Sigma factor</keyword>
<dbReference type="GO" id="GO:0003677">
    <property type="term" value="F:DNA binding"/>
    <property type="evidence" value="ECO:0007669"/>
    <property type="project" value="UniProtKB-KW"/>
</dbReference>
<evidence type="ECO:0000256" key="2">
    <source>
        <dbReference type="ARBA" id="ARBA00023015"/>
    </source>
</evidence>
<dbReference type="NCBIfam" id="TIGR02937">
    <property type="entry name" value="sigma70-ECF"/>
    <property type="match status" value="1"/>
</dbReference>
<dbReference type="SUPFAM" id="SSF88946">
    <property type="entry name" value="Sigma2 domain of RNA polymerase sigma factors"/>
    <property type="match status" value="1"/>
</dbReference>
<dbReference type="Proteomes" id="UP000249248">
    <property type="component" value="Unassembled WGS sequence"/>
</dbReference>
<keyword evidence="5" id="KW-0804">Transcription</keyword>
<keyword evidence="2" id="KW-0805">Transcription regulation</keyword>
<dbReference type="PANTHER" id="PTHR43133">
    <property type="entry name" value="RNA POLYMERASE ECF-TYPE SIGMA FACTO"/>
    <property type="match status" value="1"/>
</dbReference>
<dbReference type="InterPro" id="IPR036388">
    <property type="entry name" value="WH-like_DNA-bd_sf"/>
</dbReference>
<dbReference type="GO" id="GO:0016987">
    <property type="term" value="F:sigma factor activity"/>
    <property type="evidence" value="ECO:0007669"/>
    <property type="project" value="UniProtKB-KW"/>
</dbReference>
<dbReference type="Gene3D" id="1.10.1740.10">
    <property type="match status" value="1"/>
</dbReference>
<accession>A0A2W1NDT6</accession>
<dbReference type="RefSeq" id="WP_111062545.1">
    <property type="nucleotide sequence ID" value="NZ_JBHUCU010000027.1"/>
</dbReference>
<evidence type="ECO:0000256" key="4">
    <source>
        <dbReference type="ARBA" id="ARBA00023125"/>
    </source>
</evidence>
<evidence type="ECO:0000313" key="7">
    <source>
        <dbReference type="EMBL" id="PZE17585.1"/>
    </source>
</evidence>
<dbReference type="EMBL" id="QKSB01000003">
    <property type="protein sequence ID" value="PZE17585.1"/>
    <property type="molecule type" value="Genomic_DNA"/>
</dbReference>
<comment type="caution">
    <text evidence="7">The sequence shown here is derived from an EMBL/GenBank/DDBJ whole genome shotgun (WGS) entry which is preliminary data.</text>
</comment>
<evidence type="ECO:0000313" key="8">
    <source>
        <dbReference type="Proteomes" id="UP000249248"/>
    </source>
</evidence>